<dbReference type="EC" id="1.1.2.4" evidence="10"/>
<dbReference type="GO" id="GO:0046872">
    <property type="term" value="F:metal ion binding"/>
    <property type="evidence" value="ECO:0007669"/>
    <property type="project" value="UniProtKB-KW"/>
</dbReference>
<comment type="cofactor">
    <cofactor evidence="1">
        <name>FAD</name>
        <dbReference type="ChEBI" id="CHEBI:57692"/>
    </cofactor>
</comment>
<evidence type="ECO:0000256" key="4">
    <source>
        <dbReference type="ARBA" id="ARBA00022723"/>
    </source>
</evidence>
<keyword evidence="14" id="KW-1185">Reference proteome</keyword>
<keyword evidence="8" id="KW-0408">Iron</keyword>
<evidence type="ECO:0000256" key="6">
    <source>
        <dbReference type="ARBA" id="ARBA00022946"/>
    </source>
</evidence>
<dbReference type="GO" id="GO:1903457">
    <property type="term" value="P:lactate catabolic process"/>
    <property type="evidence" value="ECO:0007669"/>
    <property type="project" value="TreeGrafter"/>
</dbReference>
<organism evidence="13 14">
    <name type="scientific">Bowdeniella nasicola</name>
    <dbReference type="NCBI Taxonomy" id="208480"/>
    <lineage>
        <taxon>Bacteria</taxon>
        <taxon>Bacillati</taxon>
        <taxon>Actinomycetota</taxon>
        <taxon>Actinomycetes</taxon>
        <taxon>Actinomycetales</taxon>
        <taxon>Actinomycetaceae</taxon>
        <taxon>Bowdeniella</taxon>
    </lineage>
</organism>
<dbReference type="InterPro" id="IPR016164">
    <property type="entry name" value="FAD-linked_Oxase-like_C"/>
</dbReference>
<comment type="caution">
    <text evidence="13">The sequence shown here is derived from an EMBL/GenBank/DDBJ whole genome shotgun (WGS) entry which is preliminary data.</text>
</comment>
<dbReference type="PROSITE" id="PS51379">
    <property type="entry name" value="4FE4S_FER_2"/>
    <property type="match status" value="1"/>
</dbReference>
<dbReference type="SUPFAM" id="SSF46548">
    <property type="entry name" value="alpha-helical ferredoxin"/>
    <property type="match status" value="1"/>
</dbReference>
<dbReference type="Pfam" id="PF13183">
    <property type="entry name" value="Fer4_8"/>
    <property type="match status" value="1"/>
</dbReference>
<dbReference type="Gene3D" id="1.10.45.10">
    <property type="entry name" value="Vanillyl-alcohol Oxidase, Chain A, domain 4"/>
    <property type="match status" value="1"/>
</dbReference>
<evidence type="ECO:0000256" key="2">
    <source>
        <dbReference type="ARBA" id="ARBA00008000"/>
    </source>
</evidence>
<dbReference type="Gene3D" id="3.30.70.2740">
    <property type="match status" value="1"/>
</dbReference>
<evidence type="ECO:0000256" key="8">
    <source>
        <dbReference type="ARBA" id="ARBA00023004"/>
    </source>
</evidence>
<dbReference type="InterPro" id="IPR016169">
    <property type="entry name" value="FAD-bd_PCMH_sub2"/>
</dbReference>
<dbReference type="SUPFAM" id="SSF55103">
    <property type="entry name" value="FAD-linked oxidases, C-terminal domain"/>
    <property type="match status" value="1"/>
</dbReference>
<dbReference type="InterPro" id="IPR036318">
    <property type="entry name" value="FAD-bd_PCMH-like_sf"/>
</dbReference>
<dbReference type="InterPro" id="IPR016167">
    <property type="entry name" value="FAD-bd_PCMH_sub1"/>
</dbReference>
<dbReference type="Pfam" id="PF01565">
    <property type="entry name" value="FAD_binding_4"/>
    <property type="match status" value="1"/>
</dbReference>
<evidence type="ECO:0000259" key="12">
    <source>
        <dbReference type="PROSITE" id="PS51387"/>
    </source>
</evidence>
<dbReference type="Pfam" id="PF02754">
    <property type="entry name" value="CCG"/>
    <property type="match status" value="2"/>
</dbReference>
<feature type="domain" description="4Fe-4S ferredoxin-type" evidence="11">
    <location>
        <begin position="511"/>
        <end position="542"/>
    </location>
</feature>
<dbReference type="InterPro" id="IPR004017">
    <property type="entry name" value="Cys_rich_dom"/>
</dbReference>
<dbReference type="AlphaFoldDB" id="A0A1Q5Q1W6"/>
<dbReference type="PROSITE" id="PS00198">
    <property type="entry name" value="4FE4S_FER_1"/>
    <property type="match status" value="1"/>
</dbReference>
<keyword evidence="5" id="KW-0274">FAD</keyword>
<dbReference type="Pfam" id="PF02913">
    <property type="entry name" value="FAD-oxidase_C"/>
    <property type="match status" value="1"/>
</dbReference>
<dbReference type="PROSITE" id="PS51387">
    <property type="entry name" value="FAD_PCMH"/>
    <property type="match status" value="1"/>
</dbReference>
<dbReference type="Gene3D" id="3.30.43.10">
    <property type="entry name" value="Uridine Diphospho-n-acetylenolpyruvylglucosamine Reductase, domain 2"/>
    <property type="match status" value="1"/>
</dbReference>
<proteinExistence type="inferred from homology"/>
<dbReference type="PANTHER" id="PTHR11748">
    <property type="entry name" value="D-LACTATE DEHYDROGENASE"/>
    <property type="match status" value="1"/>
</dbReference>
<evidence type="ECO:0000259" key="11">
    <source>
        <dbReference type="PROSITE" id="PS51379"/>
    </source>
</evidence>
<dbReference type="Proteomes" id="UP000185628">
    <property type="component" value="Unassembled WGS sequence"/>
</dbReference>
<dbReference type="Gene3D" id="1.10.1060.10">
    <property type="entry name" value="Alpha-helical ferredoxin"/>
    <property type="match status" value="1"/>
</dbReference>
<protein>
    <recommendedName>
        <fullName evidence="10">D-lactate dehydrogenase (cytochrome)</fullName>
        <ecNumber evidence="10">1.1.2.4</ecNumber>
    </recommendedName>
</protein>
<dbReference type="InterPro" id="IPR009051">
    <property type="entry name" value="Helical_ferredxn"/>
</dbReference>
<dbReference type="SUPFAM" id="SSF56176">
    <property type="entry name" value="FAD-binding/transporter-associated domain-like"/>
    <property type="match status" value="1"/>
</dbReference>
<dbReference type="PANTHER" id="PTHR11748:SF111">
    <property type="entry name" value="D-LACTATE DEHYDROGENASE, MITOCHONDRIAL-RELATED"/>
    <property type="match status" value="1"/>
</dbReference>
<dbReference type="GO" id="GO:0051536">
    <property type="term" value="F:iron-sulfur cluster binding"/>
    <property type="evidence" value="ECO:0007669"/>
    <property type="project" value="UniProtKB-KW"/>
</dbReference>
<dbReference type="RefSeq" id="WP_073716783.1">
    <property type="nucleotide sequence ID" value="NZ_MQVR01000041.1"/>
</dbReference>
<dbReference type="Gene3D" id="3.30.465.10">
    <property type="match status" value="1"/>
</dbReference>
<name>A0A1Q5Q1W6_9ACTO</name>
<evidence type="ECO:0000313" key="13">
    <source>
        <dbReference type="EMBL" id="OKL53766.1"/>
    </source>
</evidence>
<accession>A0A1Q5Q1W6</accession>
<dbReference type="Gene3D" id="3.30.70.2190">
    <property type="match status" value="1"/>
</dbReference>
<dbReference type="InterPro" id="IPR017896">
    <property type="entry name" value="4Fe4S_Fe-S-bd"/>
</dbReference>
<keyword evidence="7" id="KW-0560">Oxidoreductase</keyword>
<evidence type="ECO:0000256" key="9">
    <source>
        <dbReference type="ARBA" id="ARBA00023014"/>
    </source>
</evidence>
<evidence type="ECO:0000313" key="14">
    <source>
        <dbReference type="Proteomes" id="UP000185628"/>
    </source>
</evidence>
<dbReference type="OrthoDB" id="9770306at2"/>
<dbReference type="InterPro" id="IPR006094">
    <property type="entry name" value="Oxid_FAD_bind_N"/>
</dbReference>
<keyword evidence="6" id="KW-0809">Transit peptide</keyword>
<keyword evidence="3" id="KW-0285">Flavoprotein</keyword>
<keyword evidence="4" id="KW-0479">Metal-binding</keyword>
<evidence type="ECO:0000256" key="7">
    <source>
        <dbReference type="ARBA" id="ARBA00023002"/>
    </source>
</evidence>
<reference evidence="14" key="1">
    <citation type="submission" date="2016-12" db="EMBL/GenBank/DDBJ databases">
        <authorList>
            <person name="Meng X."/>
        </authorList>
    </citation>
    <scope>NUCLEOTIDE SEQUENCE [LARGE SCALE GENOMIC DNA]</scope>
    <source>
        <strain evidence="14">DSM 19116</strain>
    </source>
</reference>
<dbReference type="GO" id="GO:0008720">
    <property type="term" value="F:D-lactate dehydrogenase (NAD+) activity"/>
    <property type="evidence" value="ECO:0007669"/>
    <property type="project" value="TreeGrafter"/>
</dbReference>
<dbReference type="GO" id="GO:0071949">
    <property type="term" value="F:FAD binding"/>
    <property type="evidence" value="ECO:0007669"/>
    <property type="project" value="InterPro"/>
</dbReference>
<dbReference type="InterPro" id="IPR017900">
    <property type="entry name" value="4Fe4S_Fe_S_CS"/>
</dbReference>
<dbReference type="EMBL" id="MQVR01000041">
    <property type="protein sequence ID" value="OKL53766.1"/>
    <property type="molecule type" value="Genomic_DNA"/>
</dbReference>
<gene>
    <name evidence="13" type="ORF">BSZ39_07735</name>
</gene>
<dbReference type="InterPro" id="IPR016171">
    <property type="entry name" value="Vanillyl_alc_oxidase_C-sub2"/>
</dbReference>
<evidence type="ECO:0000256" key="3">
    <source>
        <dbReference type="ARBA" id="ARBA00022630"/>
    </source>
</evidence>
<feature type="domain" description="FAD-binding PCMH-type" evidence="12">
    <location>
        <begin position="21"/>
        <end position="249"/>
    </location>
</feature>
<dbReference type="InterPro" id="IPR016166">
    <property type="entry name" value="FAD-bd_PCMH"/>
</dbReference>
<keyword evidence="9" id="KW-0411">Iron-sulfur</keyword>
<sequence length="910" mass="97099">MSQVLTREVHRRAYAHDASHYLLYPQEVWIARDLTDVAAAMRSATERGLPVTFRAGGTSLSGQGVGEGILIDVRRSFTRIRAHDEGRRVQVEPGLTVRHVNAVLARHGYSLGPDPASEIAATIGGVVANNSSGMACGVANNAYHLLESAVFVLPSGTVIDTSEADAEDRFRQTEPKICAALEDIRDRLRADEDAAAVIARQFAMKNTMGYGLNAFLDYSSPLDIFTHLLVGSEGTLAFIAEVTMHTVPRHPQRAAALVVFDTLDAAARAIPALIEARVHTAELMDARSLRVAQGFANVPDAIHTVDVAEHCALLIECRGSDEDELGGAVEAAQRALAEHGVTADFSRDDETCAALWNVRKGLYAACAGARAAGTTALLEDVVVPVESLADATRELSELFDRFGYDDAVIFGHAKDGNLHFMITDDFTAEAARERLADFTDGMVETILRHGGNLKAEHGTGRAMAPFVKAQYGETLYGLMRELKDAIDPAGILNPGVILTTRADSHLTDFKDPIAIHPVVDRCVECGYCEPKCPSKALTLTPRTRIAVLREIAAAETRGDKPMAKDLIDAYEYQGVETCAVDGMCETACPLDINTGDLVRDLRTAQGAAWPAAWSLASRGWRVFTRAGSVGLSVAAKLPDALLRGATTLGRAILGRDRIPQWSRDIPAGGTPRRRPPVANPDAIYFPSCLGAMFDSGRTTSLQEDLELLSATAGITLAVPDGIDAACCGTPWSSKGMTRGYDAMKNRVAAMLEAATRGGQLPVICDASSCTEGLMKLLAELGIRVIDAPQFLHEHVLPRLDLPAAALDSLTLHPTCSSTRIGSAEAARAVGQALAREVHVPDAWGCCAFAGDRGLLHPELTASATRAEAAEVRALGSQAHASANRTCEIGMSRATGKPYVGIVQLLADAVR</sequence>
<dbReference type="InterPro" id="IPR004113">
    <property type="entry name" value="FAD-bd_oxidored_4_C"/>
</dbReference>
<evidence type="ECO:0000256" key="10">
    <source>
        <dbReference type="ARBA" id="ARBA00038897"/>
    </source>
</evidence>
<dbReference type="GO" id="GO:0004458">
    <property type="term" value="F:D-lactate dehydrogenase (cytochrome) activity"/>
    <property type="evidence" value="ECO:0007669"/>
    <property type="project" value="UniProtKB-EC"/>
</dbReference>
<evidence type="ECO:0000256" key="1">
    <source>
        <dbReference type="ARBA" id="ARBA00001974"/>
    </source>
</evidence>
<comment type="similarity">
    <text evidence="2">Belongs to the FAD-binding oxidoreductase/transferase type 4 family.</text>
</comment>
<evidence type="ECO:0000256" key="5">
    <source>
        <dbReference type="ARBA" id="ARBA00022827"/>
    </source>
</evidence>